<evidence type="ECO:0000256" key="13">
    <source>
        <dbReference type="SAM" id="MobiDB-lite"/>
    </source>
</evidence>
<dbReference type="SMART" id="SM01024">
    <property type="entry name" value="BCS1_N"/>
    <property type="match status" value="1"/>
</dbReference>
<dbReference type="InterPro" id="IPR003593">
    <property type="entry name" value="AAA+_ATPase"/>
</dbReference>
<dbReference type="Pfam" id="PF00004">
    <property type="entry name" value="AAA"/>
    <property type="match status" value="1"/>
</dbReference>
<evidence type="ECO:0000259" key="16">
    <source>
        <dbReference type="SMART" id="SM01024"/>
    </source>
</evidence>
<evidence type="ECO:0000256" key="2">
    <source>
        <dbReference type="ARBA" id="ARBA00007448"/>
    </source>
</evidence>
<evidence type="ECO:0000256" key="5">
    <source>
        <dbReference type="ARBA" id="ARBA00022792"/>
    </source>
</evidence>
<gene>
    <name evidence="17" type="ORF">B9Z19DRAFT_126616</name>
</gene>
<keyword evidence="5" id="KW-0999">Mitochondrion inner membrane</keyword>
<evidence type="ECO:0000256" key="12">
    <source>
        <dbReference type="RuleBase" id="RU003651"/>
    </source>
</evidence>
<evidence type="ECO:0000256" key="11">
    <source>
        <dbReference type="ARBA" id="ARBA00048778"/>
    </source>
</evidence>
<evidence type="ECO:0000313" key="17">
    <source>
        <dbReference type="EMBL" id="PUU77937.1"/>
    </source>
</evidence>
<keyword evidence="10 14" id="KW-0472">Membrane</keyword>
<evidence type="ECO:0000256" key="7">
    <source>
        <dbReference type="ARBA" id="ARBA00022840"/>
    </source>
</evidence>
<evidence type="ECO:0000256" key="10">
    <source>
        <dbReference type="ARBA" id="ARBA00023136"/>
    </source>
</evidence>
<evidence type="ECO:0000256" key="9">
    <source>
        <dbReference type="ARBA" id="ARBA00023128"/>
    </source>
</evidence>
<dbReference type="EMBL" id="NESQ01000135">
    <property type="protein sequence ID" value="PUU77937.1"/>
    <property type="molecule type" value="Genomic_DNA"/>
</dbReference>
<evidence type="ECO:0000256" key="14">
    <source>
        <dbReference type="SAM" id="Phobius"/>
    </source>
</evidence>
<protein>
    <submittedName>
        <fullName evidence="17">BCS1 N terminal-domain-containing protein</fullName>
    </submittedName>
</protein>
<dbReference type="Gene3D" id="3.40.50.300">
    <property type="entry name" value="P-loop containing nucleotide triphosphate hydrolases"/>
    <property type="match status" value="1"/>
</dbReference>
<feature type="domain" description="AAA+ ATPase" evidence="15">
    <location>
        <begin position="279"/>
        <end position="422"/>
    </location>
</feature>
<feature type="transmembrane region" description="Helical" evidence="14">
    <location>
        <begin position="548"/>
        <end position="567"/>
    </location>
</feature>
<dbReference type="Pfam" id="PF08740">
    <property type="entry name" value="BCS1_N"/>
    <property type="match status" value="1"/>
</dbReference>
<feature type="region of interest" description="Disordered" evidence="13">
    <location>
        <begin position="442"/>
        <end position="472"/>
    </location>
</feature>
<dbReference type="PANTHER" id="PTHR23070">
    <property type="entry name" value="BCS1 AAA-TYPE ATPASE"/>
    <property type="match status" value="1"/>
</dbReference>
<keyword evidence="9" id="KW-0496">Mitochondrion</keyword>
<dbReference type="InterPro" id="IPR057495">
    <property type="entry name" value="AAA_lid_BCS1"/>
</dbReference>
<dbReference type="InterPro" id="IPR003960">
    <property type="entry name" value="ATPase_AAA_CS"/>
</dbReference>
<dbReference type="OrthoDB" id="10251412at2759"/>
<keyword evidence="7 12" id="KW-0067">ATP-binding</keyword>
<dbReference type="SUPFAM" id="SSF52540">
    <property type="entry name" value="P-loop containing nucleoside triphosphate hydrolases"/>
    <property type="match status" value="1"/>
</dbReference>
<keyword evidence="18" id="KW-1185">Reference proteome</keyword>
<organism evidence="17 18">
    <name type="scientific">Tuber borchii</name>
    <name type="common">White truffle</name>
    <dbReference type="NCBI Taxonomy" id="42251"/>
    <lineage>
        <taxon>Eukaryota</taxon>
        <taxon>Fungi</taxon>
        <taxon>Dikarya</taxon>
        <taxon>Ascomycota</taxon>
        <taxon>Pezizomycotina</taxon>
        <taxon>Pezizomycetes</taxon>
        <taxon>Pezizales</taxon>
        <taxon>Tuberaceae</taxon>
        <taxon>Tuber</taxon>
    </lineage>
</organism>
<dbReference type="Proteomes" id="UP000244722">
    <property type="component" value="Unassembled WGS sequence"/>
</dbReference>
<dbReference type="SMART" id="SM00382">
    <property type="entry name" value="AAA"/>
    <property type="match status" value="1"/>
</dbReference>
<feature type="transmembrane region" description="Helical" evidence="14">
    <location>
        <begin position="48"/>
        <end position="66"/>
    </location>
</feature>
<proteinExistence type="inferred from homology"/>
<comment type="similarity">
    <text evidence="2">Belongs to the AAA ATPase family. BCS1 subfamily.</text>
</comment>
<accession>A0A2T6ZR35</accession>
<dbReference type="GO" id="GO:0005743">
    <property type="term" value="C:mitochondrial inner membrane"/>
    <property type="evidence" value="ECO:0007669"/>
    <property type="project" value="UniProtKB-SubCell"/>
</dbReference>
<sequence length="568" mass="64249">METLFPPATANSSLPTQSSPLSILEAFIPIHLSSLISHSALDNAVPHILTFLFISTAAATGWTYWYDQFTRLLRLFFMSTAEIHSRDELYEQMMAWIAEQEFSTRTRYFVATMAFRSLFAESVGESEEEETQEPDAPYWERNRRAPLQFTPAPGLHFFKYKGKTVTLERIANHWGRGWFPQEILKFSIMGREPQLLKEILKEAREKYLMKDKSKTVVHRPKGPTEVGSPPTWARCLARPSRPLSTVVLEQKQKEMFVDDIKDYLEPDTQKWYSERGIPYRRGYLLHGPPGTGKSSLSFAAAGLLGLKIYVLSLASKTLSDSGLASLFDALPPRCVVLLEDIDTINIAQSRKPVDATAETAKKDTSTEVDTRVSLSGLLNVIDGVASSEGRVLILTTNHPEKLDAALIRPGRVDMKIEFKLAGEEAIAGLFVRMYKDYNYSTAQAEEEPPTDTSGLLTPPCTPTTSARATTSPTDPALIAERELIRQRRRNEAKRVAEERAVKEKRLLELVAKFAQTMPQEVFSPAEIQGYLLQHKNQPERAVECAEKWVISFRLALCVLYFFIFFFYL</sequence>
<dbReference type="GO" id="GO:0016887">
    <property type="term" value="F:ATP hydrolysis activity"/>
    <property type="evidence" value="ECO:0007669"/>
    <property type="project" value="InterPro"/>
</dbReference>
<evidence type="ECO:0000256" key="1">
    <source>
        <dbReference type="ARBA" id="ARBA00004434"/>
    </source>
</evidence>
<dbReference type="PROSITE" id="PS00674">
    <property type="entry name" value="AAA"/>
    <property type="match status" value="1"/>
</dbReference>
<reference evidence="17 18" key="1">
    <citation type="submission" date="2017-04" db="EMBL/GenBank/DDBJ databases">
        <title>Draft genome sequence of Tuber borchii Vittad., a whitish edible truffle.</title>
        <authorList>
            <consortium name="DOE Joint Genome Institute"/>
            <person name="Murat C."/>
            <person name="Kuo A."/>
            <person name="Barry K.W."/>
            <person name="Clum A."/>
            <person name="Dockter R.B."/>
            <person name="Fauchery L."/>
            <person name="Iotti M."/>
            <person name="Kohler A."/>
            <person name="Labutti K."/>
            <person name="Lindquist E.A."/>
            <person name="Lipzen A."/>
            <person name="Ohm R.A."/>
            <person name="Wang M."/>
            <person name="Grigoriev I.V."/>
            <person name="Zambonelli A."/>
            <person name="Martin F.M."/>
        </authorList>
    </citation>
    <scope>NUCLEOTIDE SEQUENCE [LARGE SCALE GENOMIC DNA]</scope>
    <source>
        <strain evidence="17 18">Tbo3840</strain>
    </source>
</reference>
<comment type="caution">
    <text evidence="17">The sequence shown here is derived from an EMBL/GenBank/DDBJ whole genome shotgun (WGS) entry which is preliminary data.</text>
</comment>
<keyword evidence="6" id="KW-0378">Hydrolase</keyword>
<evidence type="ECO:0000313" key="18">
    <source>
        <dbReference type="Proteomes" id="UP000244722"/>
    </source>
</evidence>
<dbReference type="InterPro" id="IPR027417">
    <property type="entry name" value="P-loop_NTPase"/>
</dbReference>
<keyword evidence="3 14" id="KW-0812">Transmembrane</keyword>
<dbReference type="InterPro" id="IPR003959">
    <property type="entry name" value="ATPase_AAA_core"/>
</dbReference>
<feature type="domain" description="BCS1 N-terminal" evidence="16">
    <location>
        <begin position="53"/>
        <end position="246"/>
    </location>
</feature>
<comment type="subcellular location">
    <subcellularLocation>
        <location evidence="1">Mitochondrion inner membrane</location>
        <topology evidence="1">Single-pass membrane protein</topology>
    </subcellularLocation>
</comment>
<dbReference type="Pfam" id="PF25426">
    <property type="entry name" value="AAA_lid_BCS1"/>
    <property type="match status" value="1"/>
</dbReference>
<dbReference type="InterPro" id="IPR050747">
    <property type="entry name" value="Mitochondrial_chaperone_BCS1"/>
</dbReference>
<keyword evidence="8 14" id="KW-1133">Transmembrane helix</keyword>
<comment type="catalytic activity">
    <reaction evidence="11">
        <text>ATP + H2O = ADP + phosphate + H(+)</text>
        <dbReference type="Rhea" id="RHEA:13065"/>
        <dbReference type="ChEBI" id="CHEBI:15377"/>
        <dbReference type="ChEBI" id="CHEBI:15378"/>
        <dbReference type="ChEBI" id="CHEBI:30616"/>
        <dbReference type="ChEBI" id="CHEBI:43474"/>
        <dbReference type="ChEBI" id="CHEBI:456216"/>
    </reaction>
    <physiologicalReaction direction="left-to-right" evidence="11">
        <dbReference type="Rhea" id="RHEA:13066"/>
    </physiologicalReaction>
</comment>
<feature type="compositionally biased region" description="Low complexity" evidence="13">
    <location>
        <begin position="462"/>
        <end position="472"/>
    </location>
</feature>
<name>A0A2T6ZR35_TUBBO</name>
<dbReference type="STRING" id="42251.A0A2T6ZR35"/>
<evidence type="ECO:0000256" key="6">
    <source>
        <dbReference type="ARBA" id="ARBA00022801"/>
    </source>
</evidence>
<evidence type="ECO:0000256" key="4">
    <source>
        <dbReference type="ARBA" id="ARBA00022741"/>
    </source>
</evidence>
<dbReference type="InterPro" id="IPR014851">
    <property type="entry name" value="BCS1_N"/>
</dbReference>
<dbReference type="AlphaFoldDB" id="A0A2T6ZR35"/>
<evidence type="ECO:0000256" key="8">
    <source>
        <dbReference type="ARBA" id="ARBA00022989"/>
    </source>
</evidence>
<evidence type="ECO:0000256" key="3">
    <source>
        <dbReference type="ARBA" id="ARBA00022692"/>
    </source>
</evidence>
<dbReference type="GO" id="GO:0005524">
    <property type="term" value="F:ATP binding"/>
    <property type="evidence" value="ECO:0007669"/>
    <property type="project" value="UniProtKB-KW"/>
</dbReference>
<evidence type="ECO:0000259" key="15">
    <source>
        <dbReference type="SMART" id="SM00382"/>
    </source>
</evidence>
<keyword evidence="4 12" id="KW-0547">Nucleotide-binding</keyword>